<evidence type="ECO:0000256" key="1">
    <source>
        <dbReference type="SAM" id="SignalP"/>
    </source>
</evidence>
<dbReference type="SUPFAM" id="SSF50939">
    <property type="entry name" value="Sialidases"/>
    <property type="match status" value="1"/>
</dbReference>
<proteinExistence type="predicted"/>
<evidence type="ECO:0000313" key="2">
    <source>
        <dbReference type="EMBL" id="HER39869.1"/>
    </source>
</evidence>
<reference evidence="2" key="1">
    <citation type="journal article" date="2020" name="mSystems">
        <title>Genome- and Community-Level Interaction Insights into Carbon Utilization and Element Cycling Functions of Hydrothermarchaeota in Hydrothermal Sediment.</title>
        <authorList>
            <person name="Zhou Z."/>
            <person name="Liu Y."/>
            <person name="Xu W."/>
            <person name="Pan J."/>
            <person name="Luo Z.H."/>
            <person name="Li M."/>
        </authorList>
    </citation>
    <scope>NUCLEOTIDE SEQUENCE [LARGE SCALE GENOMIC DNA]</scope>
    <source>
        <strain evidence="2">SpSt-1235</strain>
    </source>
</reference>
<organism evidence="2">
    <name type="scientific">Salinimicrobium catena</name>
    <dbReference type="NCBI Taxonomy" id="390640"/>
    <lineage>
        <taxon>Bacteria</taxon>
        <taxon>Pseudomonadati</taxon>
        <taxon>Bacteroidota</taxon>
        <taxon>Flavobacteriia</taxon>
        <taxon>Flavobacteriales</taxon>
        <taxon>Flavobacteriaceae</taxon>
        <taxon>Salinimicrobium</taxon>
    </lineage>
</organism>
<feature type="non-terminal residue" evidence="2">
    <location>
        <position position="383"/>
    </location>
</feature>
<dbReference type="Proteomes" id="UP000885753">
    <property type="component" value="Unassembled WGS sequence"/>
</dbReference>
<dbReference type="InterPro" id="IPR036278">
    <property type="entry name" value="Sialidase_sf"/>
</dbReference>
<sequence>MKNLSFLRGLFLLQLLLLLNSCSPADEISSSEEFYSLNFTVDVDGNYQENFEEAFKNSYSGEEVTFPDGTWYFNDALLGTLSSDQKTGFQSVRMRGFGKITMNFDLSEGANTLTLSYAKFGRDRNSSFGVYFSTDGGATWTQSGSEVEVKNKSLQTTTFPVDQGGNVRFEIRKTDGSSERLNIDDIVVEPFSGVAAGPLVDISEDYESGSKGSYSAGVVDLPTGTWYLEEALLGTLDNDRKTGTRSVRIRDYGILQMNYDVVGATWVSFNHAVYGSDGACSWELQASEDSGTTWTTVGQTQNTTSTGLENITFTVDFSGDVRFRIVKLSGSGDRINIDDFTIGGTQDTSEEGGTGGGGTVVSGDVHFTMGNPSAAITDTNYPN</sequence>
<dbReference type="Gene3D" id="2.60.120.260">
    <property type="entry name" value="Galactose-binding domain-like"/>
    <property type="match status" value="1"/>
</dbReference>
<dbReference type="AlphaFoldDB" id="A0A7C2R300"/>
<dbReference type="EMBL" id="DSEE01000110">
    <property type="protein sequence ID" value="HER39869.1"/>
    <property type="molecule type" value="Genomic_DNA"/>
</dbReference>
<protein>
    <recommendedName>
        <fullName evidence="3">Exo-alpha-sialidase</fullName>
    </recommendedName>
</protein>
<accession>A0A7C2R300</accession>
<comment type="caution">
    <text evidence="2">The sequence shown here is derived from an EMBL/GenBank/DDBJ whole genome shotgun (WGS) entry which is preliminary data.</text>
</comment>
<gene>
    <name evidence="2" type="ORF">ENO10_01470</name>
</gene>
<evidence type="ECO:0008006" key="3">
    <source>
        <dbReference type="Google" id="ProtNLM"/>
    </source>
</evidence>
<feature type="signal peptide" evidence="1">
    <location>
        <begin position="1"/>
        <end position="25"/>
    </location>
</feature>
<name>A0A7C2R300_9FLAO</name>
<feature type="chain" id="PRO_5028099777" description="Exo-alpha-sialidase" evidence="1">
    <location>
        <begin position="26"/>
        <end position="383"/>
    </location>
</feature>
<keyword evidence="1" id="KW-0732">Signal</keyword>